<dbReference type="Pfam" id="PF00348">
    <property type="entry name" value="polyprenyl_synt"/>
    <property type="match status" value="1"/>
</dbReference>
<reference evidence="8" key="1">
    <citation type="journal article" date="2019" name="Int. J. Syst. Evol. Microbiol.">
        <title>The Global Catalogue of Microorganisms (GCM) 10K type strain sequencing project: providing services to taxonomists for standard genome sequencing and annotation.</title>
        <authorList>
            <consortium name="The Broad Institute Genomics Platform"/>
            <consortium name="The Broad Institute Genome Sequencing Center for Infectious Disease"/>
            <person name="Wu L."/>
            <person name="Ma J."/>
        </authorList>
    </citation>
    <scope>NUCLEOTIDE SEQUENCE [LARGE SCALE GENOMIC DNA]</scope>
    <source>
        <strain evidence="8">TISTR 1514</strain>
    </source>
</reference>
<evidence type="ECO:0000313" key="8">
    <source>
        <dbReference type="Proteomes" id="UP001597492"/>
    </source>
</evidence>
<dbReference type="Proteomes" id="UP001597492">
    <property type="component" value="Unassembled WGS sequence"/>
</dbReference>
<dbReference type="PROSITE" id="PS00444">
    <property type="entry name" value="POLYPRENYL_SYNTHASE_2"/>
    <property type="match status" value="1"/>
</dbReference>
<comment type="caution">
    <text evidence="7">The sequence shown here is derived from an EMBL/GenBank/DDBJ whole genome shotgun (WGS) entry which is preliminary data.</text>
</comment>
<evidence type="ECO:0000256" key="4">
    <source>
        <dbReference type="ARBA" id="ARBA00022723"/>
    </source>
</evidence>
<comment type="similarity">
    <text evidence="2 6">Belongs to the FPP/GGPP synthase family.</text>
</comment>
<organism evidence="7 8">
    <name type="scientific">Gulosibacter faecalis</name>
    <dbReference type="NCBI Taxonomy" id="272240"/>
    <lineage>
        <taxon>Bacteria</taxon>
        <taxon>Bacillati</taxon>
        <taxon>Actinomycetota</taxon>
        <taxon>Actinomycetes</taxon>
        <taxon>Micrococcales</taxon>
        <taxon>Microbacteriaceae</taxon>
        <taxon>Gulosibacter</taxon>
    </lineage>
</organism>
<dbReference type="PANTHER" id="PTHR12001:SF85">
    <property type="entry name" value="SHORT CHAIN ISOPRENYL DIPHOSPHATE SYNTHASE"/>
    <property type="match status" value="1"/>
</dbReference>
<dbReference type="SUPFAM" id="SSF48576">
    <property type="entry name" value="Terpenoid synthases"/>
    <property type="match status" value="1"/>
</dbReference>
<dbReference type="InterPro" id="IPR008949">
    <property type="entry name" value="Isoprenoid_synthase_dom_sf"/>
</dbReference>
<proteinExistence type="inferred from homology"/>
<keyword evidence="5" id="KW-0460">Magnesium</keyword>
<keyword evidence="4" id="KW-0479">Metal-binding</keyword>
<dbReference type="GO" id="GO:0016740">
    <property type="term" value="F:transferase activity"/>
    <property type="evidence" value="ECO:0007669"/>
    <property type="project" value="UniProtKB-KW"/>
</dbReference>
<evidence type="ECO:0000256" key="6">
    <source>
        <dbReference type="RuleBase" id="RU004466"/>
    </source>
</evidence>
<gene>
    <name evidence="7" type="ORF">ACFSW7_11650</name>
</gene>
<dbReference type="EMBL" id="JBHUNE010000008">
    <property type="protein sequence ID" value="MFD2759029.1"/>
    <property type="molecule type" value="Genomic_DNA"/>
</dbReference>
<dbReference type="PANTHER" id="PTHR12001">
    <property type="entry name" value="GERANYLGERANYL PYROPHOSPHATE SYNTHASE"/>
    <property type="match status" value="1"/>
</dbReference>
<dbReference type="RefSeq" id="WP_019617389.1">
    <property type="nucleotide sequence ID" value="NZ_JBHUNE010000008.1"/>
</dbReference>
<accession>A0ABW5UZT5</accession>
<dbReference type="EC" id="2.5.1.-" evidence="7"/>
<dbReference type="Gene3D" id="1.10.600.10">
    <property type="entry name" value="Farnesyl Diphosphate Synthase"/>
    <property type="match status" value="1"/>
</dbReference>
<evidence type="ECO:0000256" key="5">
    <source>
        <dbReference type="ARBA" id="ARBA00022842"/>
    </source>
</evidence>
<dbReference type="InterPro" id="IPR000092">
    <property type="entry name" value="Polyprenyl_synt"/>
</dbReference>
<evidence type="ECO:0000313" key="7">
    <source>
        <dbReference type="EMBL" id="MFD2759029.1"/>
    </source>
</evidence>
<evidence type="ECO:0000256" key="3">
    <source>
        <dbReference type="ARBA" id="ARBA00022679"/>
    </source>
</evidence>
<evidence type="ECO:0000256" key="1">
    <source>
        <dbReference type="ARBA" id="ARBA00001946"/>
    </source>
</evidence>
<dbReference type="SFLD" id="SFLDS00005">
    <property type="entry name" value="Isoprenoid_Synthase_Type_I"/>
    <property type="match status" value="1"/>
</dbReference>
<keyword evidence="3 6" id="KW-0808">Transferase</keyword>
<comment type="cofactor">
    <cofactor evidence="1">
        <name>Mg(2+)</name>
        <dbReference type="ChEBI" id="CHEBI:18420"/>
    </cofactor>
</comment>
<dbReference type="InterPro" id="IPR033749">
    <property type="entry name" value="Polyprenyl_synt_CS"/>
</dbReference>
<sequence>MTESFPIIDQVNDEIARVIDRHRPGLVRLSNDLGPLLDHLVRFTSGGKRTRAQFIAAGASLASAQTDPDLADALVHAGVAVELFHAAALAHDDLLDRSDTRRGMPSTHRAFEALHGDRGWTGDAEHFGTSAAILAGDLLLMWSDDALTAARGRVRAERSDRAAAEFSRMRTEVTAGQYLDVVEELAWPVIPVADWVDRAITIATSKSARYSVEAPLRLGASLAGATADELDRASAIGLPLGLAFQLRDDVLGVFGDSRETGKPTGDDLREGKRTLLVAELAARGDERERELFATRLGQPDLRADEIAEMQRELIATGALDAVEARIQAWLDEAVAAIDAAELAPATRDVFVDLAERTARRRA</sequence>
<name>A0ABW5UZT5_9MICO</name>
<evidence type="ECO:0000256" key="2">
    <source>
        <dbReference type="ARBA" id="ARBA00006706"/>
    </source>
</evidence>
<protein>
    <submittedName>
        <fullName evidence="7">Polyprenyl synthetase family protein</fullName>
        <ecNumber evidence="7">2.5.1.-</ecNumber>
    </submittedName>
</protein>
<keyword evidence="8" id="KW-1185">Reference proteome</keyword>
<dbReference type="CDD" id="cd00685">
    <property type="entry name" value="Trans_IPPS_HT"/>
    <property type="match status" value="1"/>
</dbReference>